<reference evidence="2 3" key="1">
    <citation type="submission" date="2024-01" db="EMBL/GenBank/DDBJ databases">
        <title>Genome assemblies of Stephania.</title>
        <authorList>
            <person name="Yang L."/>
        </authorList>
    </citation>
    <scope>NUCLEOTIDE SEQUENCE [LARGE SCALE GENOMIC DNA]</scope>
    <source>
        <strain evidence="2">JXDWG</strain>
        <tissue evidence="2">Leaf</tissue>
    </source>
</reference>
<proteinExistence type="predicted"/>
<dbReference type="Gene3D" id="1.20.1280.50">
    <property type="match status" value="1"/>
</dbReference>
<dbReference type="SUPFAM" id="SSF117281">
    <property type="entry name" value="Kelch motif"/>
    <property type="match status" value="1"/>
</dbReference>
<dbReference type="InterPro" id="IPR015915">
    <property type="entry name" value="Kelch-typ_b-propeller"/>
</dbReference>
<dbReference type="EMBL" id="JBBNAG010000007">
    <property type="protein sequence ID" value="KAK9119751.1"/>
    <property type="molecule type" value="Genomic_DNA"/>
</dbReference>
<keyword evidence="3" id="KW-1185">Reference proteome</keyword>
<evidence type="ECO:0000259" key="1">
    <source>
        <dbReference type="Pfam" id="PF00646"/>
    </source>
</evidence>
<evidence type="ECO:0000313" key="3">
    <source>
        <dbReference type="Proteomes" id="UP001419268"/>
    </source>
</evidence>
<comment type="caution">
    <text evidence="2">The sequence shown here is derived from an EMBL/GenBank/DDBJ whole genome shotgun (WGS) entry which is preliminary data.</text>
</comment>
<organism evidence="2 3">
    <name type="scientific">Stephania cephalantha</name>
    <dbReference type="NCBI Taxonomy" id="152367"/>
    <lineage>
        <taxon>Eukaryota</taxon>
        <taxon>Viridiplantae</taxon>
        <taxon>Streptophyta</taxon>
        <taxon>Embryophyta</taxon>
        <taxon>Tracheophyta</taxon>
        <taxon>Spermatophyta</taxon>
        <taxon>Magnoliopsida</taxon>
        <taxon>Ranunculales</taxon>
        <taxon>Menispermaceae</taxon>
        <taxon>Menispermoideae</taxon>
        <taxon>Cissampelideae</taxon>
        <taxon>Stephania</taxon>
    </lineage>
</organism>
<dbReference type="Gene3D" id="2.120.10.80">
    <property type="entry name" value="Kelch-type beta propeller"/>
    <property type="match status" value="1"/>
</dbReference>
<dbReference type="SUPFAM" id="SSF81383">
    <property type="entry name" value="F-box domain"/>
    <property type="match status" value="1"/>
</dbReference>
<dbReference type="InterPro" id="IPR001810">
    <property type="entry name" value="F-box_dom"/>
</dbReference>
<dbReference type="Proteomes" id="UP001419268">
    <property type="component" value="Unassembled WGS sequence"/>
</dbReference>
<feature type="domain" description="F-box" evidence="1">
    <location>
        <begin position="16"/>
        <end position="47"/>
    </location>
</feature>
<evidence type="ECO:0000313" key="2">
    <source>
        <dbReference type="EMBL" id="KAK9119751.1"/>
    </source>
</evidence>
<accession>A0AAP0IQA6</accession>
<dbReference type="AlphaFoldDB" id="A0AAP0IQA6"/>
<sequence>MINKEEEEEQVPLHGDLLNTVLSHVPLLHLLSASHVCSGWRRAALSLSGSLSKPWLLLHTRRSGTPARAYDPSSHEWIILARAPPPPPPPRTDPVVARVGPRHVVVAGGTCEFEHDPLAVEVYDLTAGRWDACESMPSAMVGSASATWLSVAVPDYDGDVSKMCVMVMEKRSGRLCSLDAVTMRWEAMMGEVRPEPSISHSVIGFSGARLVMMGIMGNGESGGGVEGVGVWEIRNYCGGRSFECIEIGRMPDEMVGRVRNWSQSAGLVMGRGLGYVYEEEGSGREVVWFEVGEEGSVGEWGTVDGCDMVFDDQTLMDGVVLTCVTVTLDDLRRAVGFDNQRFSVITRQESE</sequence>
<name>A0AAP0IQA6_9MAGN</name>
<protein>
    <recommendedName>
        <fullName evidence="1">F-box domain-containing protein</fullName>
    </recommendedName>
</protein>
<dbReference type="Pfam" id="PF00646">
    <property type="entry name" value="F-box"/>
    <property type="match status" value="1"/>
</dbReference>
<dbReference type="InterPro" id="IPR036047">
    <property type="entry name" value="F-box-like_dom_sf"/>
</dbReference>
<gene>
    <name evidence="2" type="ORF">Scep_017844</name>
</gene>